<evidence type="ECO:0000313" key="10">
    <source>
        <dbReference type="Proteomes" id="UP000267804"/>
    </source>
</evidence>
<reference evidence="9 10" key="1">
    <citation type="submission" date="2017-10" db="EMBL/GenBank/DDBJ databases">
        <title>Integration of genomic and chemical information greatly accelerates assignment of the full stereostructure of myelolactone, a potent inhibitor of myeloma from a marine-derived Micromonospora.</title>
        <authorList>
            <person name="Kim M.C."/>
            <person name="Machado H."/>
            <person name="Jensen P.R."/>
            <person name="Fenical W."/>
        </authorList>
    </citation>
    <scope>NUCLEOTIDE SEQUENCE [LARGE SCALE GENOMIC DNA]</scope>
    <source>
        <strain evidence="9 10">CNY-010</strain>
    </source>
</reference>
<feature type="transmembrane region" description="Helical" evidence="7">
    <location>
        <begin position="277"/>
        <end position="296"/>
    </location>
</feature>
<accession>A0A386WF19</accession>
<dbReference type="EMBL" id="CP024087">
    <property type="protein sequence ID" value="AYF26887.1"/>
    <property type="molecule type" value="Genomic_DNA"/>
</dbReference>
<name>A0A386WF19_9ACTN</name>
<gene>
    <name evidence="9" type="ORF">CSH63_05390</name>
</gene>
<feature type="transmembrane region" description="Helical" evidence="7">
    <location>
        <begin position="33"/>
        <end position="55"/>
    </location>
</feature>
<evidence type="ECO:0000313" key="9">
    <source>
        <dbReference type="EMBL" id="AYF26887.1"/>
    </source>
</evidence>
<dbReference type="PROSITE" id="PS50928">
    <property type="entry name" value="ABC_TM1"/>
    <property type="match status" value="1"/>
</dbReference>
<evidence type="ECO:0000256" key="3">
    <source>
        <dbReference type="ARBA" id="ARBA00022475"/>
    </source>
</evidence>
<evidence type="ECO:0000256" key="7">
    <source>
        <dbReference type="RuleBase" id="RU363032"/>
    </source>
</evidence>
<comment type="similarity">
    <text evidence="7">Belongs to the binding-protein-dependent transport system permease family.</text>
</comment>
<feature type="transmembrane region" description="Helical" evidence="7">
    <location>
        <begin position="108"/>
        <end position="133"/>
    </location>
</feature>
<sequence length="310" mass="33183">MTDPLPGRTEAGSPVGPWRRLVVRVWAQSAARVGIVIIALFIALAVFAPLIAAVIGSGPNDFHEGQIDKTLGGLPKGRLGGVSEDHWLGVEPVNGRDVLARIVYGARISLLIAVLATAVSVIVGTVLGMVAGFFGGWIDTAISRLMDLVLSFPQLIFMIALVAVLPDQGRTMSLILVIGFFGWPYIGRIVRGQTLSLRHREFVEAAWAGGQLRGTILLREILPNLTSPILVYATLSIPANIGTEAALSFLGIGVQPPTPSWGQMMQKAMSWYQVDPMFFLVPGICLFLTVLGFTLFGDALRDATDPKSGV</sequence>
<dbReference type="Pfam" id="PF00528">
    <property type="entry name" value="BPD_transp_1"/>
    <property type="match status" value="1"/>
</dbReference>
<dbReference type="InterPro" id="IPR000515">
    <property type="entry name" value="MetI-like"/>
</dbReference>
<dbReference type="InterPro" id="IPR035906">
    <property type="entry name" value="MetI-like_sf"/>
</dbReference>
<evidence type="ECO:0000256" key="1">
    <source>
        <dbReference type="ARBA" id="ARBA00004651"/>
    </source>
</evidence>
<dbReference type="AlphaFoldDB" id="A0A386WF19"/>
<comment type="subcellular location">
    <subcellularLocation>
        <location evidence="1 7">Cell membrane</location>
        <topology evidence="1 7">Multi-pass membrane protein</topology>
    </subcellularLocation>
</comment>
<dbReference type="SUPFAM" id="SSF161098">
    <property type="entry name" value="MetI-like"/>
    <property type="match status" value="1"/>
</dbReference>
<dbReference type="Pfam" id="PF12911">
    <property type="entry name" value="OppC_N"/>
    <property type="match status" value="1"/>
</dbReference>
<dbReference type="PANTHER" id="PTHR43386">
    <property type="entry name" value="OLIGOPEPTIDE TRANSPORT SYSTEM PERMEASE PROTEIN APPC"/>
    <property type="match status" value="1"/>
</dbReference>
<evidence type="ECO:0000256" key="2">
    <source>
        <dbReference type="ARBA" id="ARBA00022448"/>
    </source>
</evidence>
<dbReference type="Proteomes" id="UP000267804">
    <property type="component" value="Chromosome"/>
</dbReference>
<keyword evidence="4 7" id="KW-0812">Transmembrane</keyword>
<evidence type="ECO:0000256" key="6">
    <source>
        <dbReference type="ARBA" id="ARBA00023136"/>
    </source>
</evidence>
<protein>
    <submittedName>
        <fullName evidence="9">Peptide ABC transporter permease</fullName>
    </submittedName>
</protein>
<dbReference type="GO" id="GO:0055085">
    <property type="term" value="P:transmembrane transport"/>
    <property type="evidence" value="ECO:0007669"/>
    <property type="project" value="InterPro"/>
</dbReference>
<feature type="transmembrane region" description="Helical" evidence="7">
    <location>
        <begin position="171"/>
        <end position="190"/>
    </location>
</feature>
<dbReference type="InterPro" id="IPR025966">
    <property type="entry name" value="OppC_N"/>
</dbReference>
<feature type="domain" description="ABC transmembrane type-1" evidence="8">
    <location>
        <begin position="106"/>
        <end position="297"/>
    </location>
</feature>
<feature type="transmembrane region" description="Helical" evidence="7">
    <location>
        <begin position="145"/>
        <end position="165"/>
    </location>
</feature>
<dbReference type="GO" id="GO:0005886">
    <property type="term" value="C:plasma membrane"/>
    <property type="evidence" value="ECO:0007669"/>
    <property type="project" value="UniProtKB-SubCell"/>
</dbReference>
<keyword evidence="3" id="KW-1003">Cell membrane</keyword>
<evidence type="ECO:0000256" key="4">
    <source>
        <dbReference type="ARBA" id="ARBA00022692"/>
    </source>
</evidence>
<keyword evidence="6 7" id="KW-0472">Membrane</keyword>
<dbReference type="Gene3D" id="1.10.3720.10">
    <property type="entry name" value="MetI-like"/>
    <property type="match status" value="1"/>
</dbReference>
<evidence type="ECO:0000259" key="8">
    <source>
        <dbReference type="PROSITE" id="PS50928"/>
    </source>
</evidence>
<evidence type="ECO:0000256" key="5">
    <source>
        <dbReference type="ARBA" id="ARBA00022989"/>
    </source>
</evidence>
<dbReference type="PANTHER" id="PTHR43386:SF1">
    <property type="entry name" value="D,D-DIPEPTIDE TRANSPORT SYSTEM PERMEASE PROTEIN DDPC-RELATED"/>
    <property type="match status" value="1"/>
</dbReference>
<dbReference type="InterPro" id="IPR050366">
    <property type="entry name" value="BP-dependent_transpt_permease"/>
</dbReference>
<keyword evidence="2 7" id="KW-0813">Transport</keyword>
<keyword evidence="5 7" id="KW-1133">Transmembrane helix</keyword>
<dbReference type="KEGG" id="mtua:CSH63_05390"/>
<organism evidence="9 10">
    <name type="scientific">Micromonospora tulbaghiae</name>
    <dbReference type="NCBI Taxonomy" id="479978"/>
    <lineage>
        <taxon>Bacteria</taxon>
        <taxon>Bacillati</taxon>
        <taxon>Actinomycetota</taxon>
        <taxon>Actinomycetes</taxon>
        <taxon>Micromonosporales</taxon>
        <taxon>Micromonosporaceae</taxon>
        <taxon>Micromonospora</taxon>
    </lineage>
</organism>
<dbReference type="CDD" id="cd06261">
    <property type="entry name" value="TM_PBP2"/>
    <property type="match status" value="1"/>
</dbReference>
<proteinExistence type="inferred from homology"/>